<accession>A0ABZ2PX38</accession>
<evidence type="ECO:0000313" key="6">
    <source>
        <dbReference type="Proteomes" id="UP001432000"/>
    </source>
</evidence>
<evidence type="ECO:0000256" key="2">
    <source>
        <dbReference type="ARBA" id="ARBA00022603"/>
    </source>
</evidence>
<evidence type="ECO:0000256" key="3">
    <source>
        <dbReference type="ARBA" id="ARBA00022679"/>
    </source>
</evidence>
<dbReference type="Proteomes" id="UP001432000">
    <property type="component" value="Chromosome"/>
</dbReference>
<evidence type="ECO:0000259" key="4">
    <source>
        <dbReference type="Pfam" id="PF08241"/>
    </source>
</evidence>
<keyword evidence="3 5" id="KW-0808">Transferase</keyword>
<reference evidence="5 6" key="1">
    <citation type="submission" date="2024-03" db="EMBL/GenBank/DDBJ databases">
        <title>Natural products discovery in diverse microorganisms through a two-stage MS feature dereplication strategy.</title>
        <authorList>
            <person name="Zhang R."/>
        </authorList>
    </citation>
    <scope>NUCLEOTIDE SEQUENCE [LARGE SCALE GENOMIC DNA]</scope>
    <source>
        <strain evidence="5 6">18930</strain>
    </source>
</reference>
<dbReference type="Pfam" id="PF08241">
    <property type="entry name" value="Methyltransf_11"/>
    <property type="match status" value="1"/>
</dbReference>
<dbReference type="Gene3D" id="3.40.50.150">
    <property type="entry name" value="Vaccinia Virus protein VP39"/>
    <property type="match status" value="1"/>
</dbReference>
<dbReference type="SUPFAM" id="SSF53335">
    <property type="entry name" value="S-adenosyl-L-methionine-dependent methyltransferases"/>
    <property type="match status" value="1"/>
</dbReference>
<sequence>MSDPHTIPSPNIWHWPRVYEAENRAQDPDGRIARVLRTIAPLQNKTIVDVGCGTGFHLPQFAVEAERVIGVEPHDPLRRDALRRVAELDTVEVLAGHAESLPLPDESVDVVHARTAYFFGVGCGPGITEAMRVLRPGGSLIVVDLDVSASPYGDWMRSDLPKYNCEAVESFFEAQGFDLERVDTRWSFPDRLTLRSVLGIEFTERTAARAARSIPGLDIDVRYRVHWRRKPRGLELA</sequence>
<dbReference type="GO" id="GO:0032259">
    <property type="term" value="P:methylation"/>
    <property type="evidence" value="ECO:0007669"/>
    <property type="project" value="UniProtKB-KW"/>
</dbReference>
<comment type="similarity">
    <text evidence="1">Belongs to the methyltransferase superfamily.</text>
</comment>
<organism evidence="5 6">
    <name type="scientific">Rhodococcus sovatensis</name>
    <dbReference type="NCBI Taxonomy" id="1805840"/>
    <lineage>
        <taxon>Bacteria</taxon>
        <taxon>Bacillati</taxon>
        <taxon>Actinomycetota</taxon>
        <taxon>Actinomycetes</taxon>
        <taxon>Mycobacteriales</taxon>
        <taxon>Nocardiaceae</taxon>
        <taxon>Rhodococcus</taxon>
    </lineage>
</organism>
<keyword evidence="2 5" id="KW-0489">Methyltransferase</keyword>
<keyword evidence="6" id="KW-1185">Reference proteome</keyword>
<gene>
    <name evidence="5" type="ORF">WDS16_11720</name>
</gene>
<dbReference type="CDD" id="cd02440">
    <property type="entry name" value="AdoMet_MTases"/>
    <property type="match status" value="1"/>
</dbReference>
<dbReference type="InterPro" id="IPR013216">
    <property type="entry name" value="Methyltransf_11"/>
</dbReference>
<evidence type="ECO:0000313" key="5">
    <source>
        <dbReference type="EMBL" id="WXG71091.1"/>
    </source>
</evidence>
<dbReference type="GO" id="GO:0008168">
    <property type="term" value="F:methyltransferase activity"/>
    <property type="evidence" value="ECO:0007669"/>
    <property type="project" value="UniProtKB-KW"/>
</dbReference>
<dbReference type="PANTHER" id="PTHR44942">
    <property type="entry name" value="METHYLTRANSF_11 DOMAIN-CONTAINING PROTEIN"/>
    <property type="match status" value="1"/>
</dbReference>
<dbReference type="InterPro" id="IPR029063">
    <property type="entry name" value="SAM-dependent_MTases_sf"/>
</dbReference>
<evidence type="ECO:0000256" key="1">
    <source>
        <dbReference type="ARBA" id="ARBA00008361"/>
    </source>
</evidence>
<name>A0ABZ2PX38_9NOCA</name>
<dbReference type="InterPro" id="IPR051052">
    <property type="entry name" value="Diverse_substrate_MTase"/>
</dbReference>
<feature type="domain" description="Methyltransferase type 11" evidence="4">
    <location>
        <begin position="48"/>
        <end position="142"/>
    </location>
</feature>
<dbReference type="PANTHER" id="PTHR44942:SF4">
    <property type="entry name" value="METHYLTRANSFERASE TYPE 11 DOMAIN-CONTAINING PROTEIN"/>
    <property type="match status" value="1"/>
</dbReference>
<dbReference type="RefSeq" id="WP_338892819.1">
    <property type="nucleotide sequence ID" value="NZ_CP147846.1"/>
</dbReference>
<dbReference type="EC" id="2.1.1.-" evidence="5"/>
<dbReference type="EMBL" id="CP147846">
    <property type="protein sequence ID" value="WXG71091.1"/>
    <property type="molecule type" value="Genomic_DNA"/>
</dbReference>
<protein>
    <submittedName>
        <fullName evidence="5">Class I SAM-dependent methyltransferase</fullName>
        <ecNumber evidence="5">2.1.1.-</ecNumber>
    </submittedName>
</protein>
<proteinExistence type="inferred from homology"/>